<evidence type="ECO:0000259" key="5">
    <source>
        <dbReference type="Pfam" id="PF04127"/>
    </source>
</evidence>
<dbReference type="PANTHER" id="PTHR14359:SF6">
    <property type="entry name" value="PHOSPHOPANTOTHENOYLCYSTEINE DECARBOXYLASE"/>
    <property type="match status" value="1"/>
</dbReference>
<evidence type="ECO:0000256" key="1">
    <source>
        <dbReference type="ARBA" id="ARBA00022793"/>
    </source>
</evidence>
<dbReference type="EMBL" id="NZBD01000013">
    <property type="protein sequence ID" value="MAG18229.1"/>
    <property type="molecule type" value="Genomic_DNA"/>
</dbReference>
<comment type="cofactor">
    <cofactor evidence="3">
        <name>FMN</name>
        <dbReference type="ChEBI" id="CHEBI:58210"/>
    </cofactor>
    <text evidence="3">Binds 1 FMN per subunit.</text>
</comment>
<comment type="similarity">
    <text evidence="3">In the N-terminal section; belongs to the HFCD (homo-oligomeric flavin containing Cys decarboxylase) superfamily.</text>
</comment>
<dbReference type="UniPathway" id="UPA00241"/>
<keyword evidence="3" id="KW-0479">Metal-binding</keyword>
<reference evidence="7" key="1">
    <citation type="submission" date="2017-09" db="EMBL/GenBank/DDBJ databases">
        <title>The Reconstruction of 2,631 Draft Metagenome-Assembled Genomes from the Global Oceans.</title>
        <authorList>
            <person name="Tully B.J."/>
            <person name="Graham E.D."/>
            <person name="Heidelberg J.F."/>
        </authorList>
    </citation>
    <scope>NUCLEOTIDE SEQUENCE [LARGE SCALE GENOMIC DNA]</scope>
</reference>
<keyword evidence="3" id="KW-0285">Flavoprotein</keyword>
<feature type="binding site" evidence="3">
    <location>
        <position position="297"/>
    </location>
    <ligand>
        <name>CTP</name>
        <dbReference type="ChEBI" id="CHEBI:37563"/>
    </ligand>
</feature>
<dbReference type="GO" id="GO:0046872">
    <property type="term" value="F:metal ion binding"/>
    <property type="evidence" value="ECO:0007669"/>
    <property type="project" value="UniProtKB-KW"/>
</dbReference>
<dbReference type="HAMAP" id="MF_02225">
    <property type="entry name" value="CoaBC"/>
    <property type="match status" value="1"/>
</dbReference>
<gene>
    <name evidence="3 6" type="primary">coaBC</name>
    <name evidence="6" type="ORF">CL944_02010</name>
</gene>
<evidence type="ECO:0000313" key="7">
    <source>
        <dbReference type="Proteomes" id="UP000226712"/>
    </source>
</evidence>
<dbReference type="NCBIfam" id="TIGR00521">
    <property type="entry name" value="coaBC_dfp"/>
    <property type="match status" value="1"/>
</dbReference>
<dbReference type="Proteomes" id="UP000226712">
    <property type="component" value="Unassembled WGS sequence"/>
</dbReference>
<dbReference type="GO" id="GO:0015941">
    <property type="term" value="P:pantothenate catabolic process"/>
    <property type="evidence" value="ECO:0007669"/>
    <property type="project" value="InterPro"/>
</dbReference>
<keyword evidence="2 3" id="KW-0456">Lyase</keyword>
<comment type="caution">
    <text evidence="6">The sequence shown here is derived from an EMBL/GenBank/DDBJ whole genome shotgun (WGS) entry which is preliminary data.</text>
</comment>
<dbReference type="Gene3D" id="3.40.50.1950">
    <property type="entry name" value="Flavin prenyltransferase-like"/>
    <property type="match status" value="1"/>
</dbReference>
<comment type="pathway">
    <text evidence="3">Cofactor biosynthesis; coenzyme A biosynthesis.</text>
</comment>
<dbReference type="SUPFAM" id="SSF102645">
    <property type="entry name" value="CoaB-like"/>
    <property type="match status" value="1"/>
</dbReference>
<evidence type="ECO:0000256" key="3">
    <source>
        <dbReference type="HAMAP-Rule" id="MF_02225"/>
    </source>
</evidence>
<comment type="similarity">
    <text evidence="3">In the C-terminal section; belongs to the PPC synthetase family.</text>
</comment>
<dbReference type="InterPro" id="IPR036551">
    <property type="entry name" value="Flavin_trans-like"/>
</dbReference>
<comment type="catalytic activity">
    <reaction evidence="3">
        <text>(R)-4'-phosphopantothenate + L-cysteine + CTP = N-[(R)-4-phosphopantothenoyl]-L-cysteine + CMP + diphosphate + H(+)</text>
        <dbReference type="Rhea" id="RHEA:19397"/>
        <dbReference type="ChEBI" id="CHEBI:10986"/>
        <dbReference type="ChEBI" id="CHEBI:15378"/>
        <dbReference type="ChEBI" id="CHEBI:33019"/>
        <dbReference type="ChEBI" id="CHEBI:35235"/>
        <dbReference type="ChEBI" id="CHEBI:37563"/>
        <dbReference type="ChEBI" id="CHEBI:59458"/>
        <dbReference type="ChEBI" id="CHEBI:60377"/>
        <dbReference type="EC" id="6.3.2.5"/>
    </reaction>
</comment>
<feature type="domain" description="Flavoprotein" evidence="4">
    <location>
        <begin position="2"/>
        <end position="170"/>
    </location>
</feature>
<dbReference type="GO" id="GO:0015937">
    <property type="term" value="P:coenzyme A biosynthetic process"/>
    <property type="evidence" value="ECO:0007669"/>
    <property type="project" value="UniProtKB-UniRule"/>
</dbReference>
<dbReference type="PANTHER" id="PTHR14359">
    <property type="entry name" value="HOMO-OLIGOMERIC FLAVIN CONTAINING CYS DECARBOXYLASE FAMILY"/>
    <property type="match status" value="1"/>
</dbReference>
<comment type="caution">
    <text evidence="3">Lacks conserved residue(s) required for the propagation of feature annotation.</text>
</comment>
<sequence>MKTIVLGICGSIAAIRAFDLVRVLRKKGFSVQVLMSKGAEGIITKDAMEWASGNSVITQITGKVEHVKFFGKKGKADLMIIAPATANTISKIAMAIDDTPITTFATIAIGSKKPVLIAPAMHEPMYEHPIVQKNLELLEKEKRIKIIEPLVEEEKAKLAPVEKIVLEVEKALGKKKLEGKKILLGNGATYSQIDPMRIITNLSSGKMGKALEHELLLNGATVSLVEGTEHEKFYSEIMKELPKADYFVLPAAINDFEAKEQKNKIPSSKKINLELVPAKKLLSEVREKFPELKIIAFKAETNKSKKELGKIGKEFLKKNKLQMVVVNDVSKNPTGSDKSEMLIVSREKTVFVKGTKEKIAGKIVSLI</sequence>
<protein>
    <recommendedName>
        <fullName evidence="3">Coenzyme A biosynthesis bifunctional protein CoaBC</fullName>
    </recommendedName>
    <alternativeName>
        <fullName evidence="3">DNA/pantothenate metabolism flavoprotein</fullName>
    </alternativeName>
    <alternativeName>
        <fullName evidence="3">Phosphopantothenoylcysteine synthetase/decarboxylase</fullName>
        <shortName evidence="3">PPCS-PPCDC</shortName>
    </alternativeName>
    <domain>
        <recommendedName>
            <fullName evidence="3">Phosphopantothenoylcysteine decarboxylase</fullName>
            <shortName evidence="3">PPC decarboxylase</shortName>
            <shortName evidence="3">PPC-DC</shortName>
            <ecNumber evidence="3">4.1.1.36</ecNumber>
        </recommendedName>
        <alternativeName>
            <fullName evidence="3">CoaC</fullName>
        </alternativeName>
    </domain>
    <domain>
        <recommendedName>
            <fullName evidence="3">Phosphopantothenate--cysteine ligase</fullName>
            <ecNumber evidence="3">6.3.2.5</ecNumber>
        </recommendedName>
        <alternativeName>
            <fullName evidence="3">CoaB</fullName>
        </alternativeName>
        <alternativeName>
            <fullName evidence="3">Phosphopantothenoylcysteine synthetase</fullName>
            <shortName evidence="3">PPC synthetase</shortName>
            <shortName evidence="3">PPC-S</shortName>
        </alternativeName>
    </domain>
</protein>
<dbReference type="Pfam" id="PF04127">
    <property type="entry name" value="DFP"/>
    <property type="match status" value="1"/>
</dbReference>
<keyword evidence="3 6" id="KW-0436">Ligase</keyword>
<dbReference type="EC" id="6.3.2.5" evidence="3"/>
<dbReference type="InterPro" id="IPR003382">
    <property type="entry name" value="Flavoprotein"/>
</dbReference>
<comment type="cofactor">
    <cofactor evidence="3">
        <name>Mg(2+)</name>
        <dbReference type="ChEBI" id="CHEBI:18420"/>
    </cofactor>
</comment>
<accession>A0A2D6LPW4</accession>
<comment type="catalytic activity">
    <reaction evidence="3">
        <text>N-[(R)-4-phosphopantothenoyl]-L-cysteine + H(+) = (R)-4'-phosphopantetheine + CO2</text>
        <dbReference type="Rhea" id="RHEA:16793"/>
        <dbReference type="ChEBI" id="CHEBI:15378"/>
        <dbReference type="ChEBI" id="CHEBI:16526"/>
        <dbReference type="ChEBI" id="CHEBI:59458"/>
        <dbReference type="ChEBI" id="CHEBI:61723"/>
        <dbReference type="EC" id="4.1.1.36"/>
    </reaction>
</comment>
<name>A0A2D6LPW4_9ARCH</name>
<dbReference type="Pfam" id="PF02441">
    <property type="entry name" value="Flavoprotein"/>
    <property type="match status" value="1"/>
</dbReference>
<dbReference type="InterPro" id="IPR005252">
    <property type="entry name" value="CoaBC"/>
</dbReference>
<feature type="binding site" evidence="3">
    <location>
        <position position="264"/>
    </location>
    <ligand>
        <name>CTP</name>
        <dbReference type="ChEBI" id="CHEBI:37563"/>
    </ligand>
</feature>
<evidence type="ECO:0000259" key="4">
    <source>
        <dbReference type="Pfam" id="PF02441"/>
    </source>
</evidence>
<feature type="region of interest" description="Phosphopantothenoylcysteine decarboxylase" evidence="3">
    <location>
        <begin position="1"/>
        <end position="181"/>
    </location>
</feature>
<keyword evidence="3" id="KW-0460">Magnesium</keyword>
<dbReference type="GO" id="GO:0004633">
    <property type="term" value="F:phosphopantothenoylcysteine decarboxylase activity"/>
    <property type="evidence" value="ECO:0007669"/>
    <property type="project" value="UniProtKB-UniRule"/>
</dbReference>
<dbReference type="GO" id="GO:0004632">
    <property type="term" value="F:phosphopantothenate--cysteine ligase activity"/>
    <property type="evidence" value="ECO:0007669"/>
    <property type="project" value="UniProtKB-UniRule"/>
</dbReference>
<dbReference type="SUPFAM" id="SSF52507">
    <property type="entry name" value="Homo-oligomeric flavin-containing Cys decarboxylases, HFCD"/>
    <property type="match status" value="1"/>
</dbReference>
<organism evidence="6 7">
    <name type="scientific">Candidatus Iainarchaeum sp</name>
    <dbReference type="NCBI Taxonomy" id="3101447"/>
    <lineage>
        <taxon>Archaea</taxon>
        <taxon>Candidatus Iainarchaeota</taxon>
        <taxon>Candidatus Iainarchaeia</taxon>
        <taxon>Candidatus Iainarchaeales</taxon>
        <taxon>Candidatus Iainarchaeaceae</taxon>
        <taxon>Candidatus Iainarchaeum</taxon>
    </lineage>
</organism>
<dbReference type="EC" id="4.1.1.36" evidence="3"/>
<dbReference type="GO" id="GO:0071513">
    <property type="term" value="C:phosphopantothenoylcysteine decarboxylase complex"/>
    <property type="evidence" value="ECO:0007669"/>
    <property type="project" value="TreeGrafter"/>
</dbReference>
<dbReference type="InterPro" id="IPR007085">
    <property type="entry name" value="DNA/pantothenate-metab_flavo_C"/>
</dbReference>
<evidence type="ECO:0000256" key="2">
    <source>
        <dbReference type="ARBA" id="ARBA00023239"/>
    </source>
</evidence>
<dbReference type="AlphaFoldDB" id="A0A2D6LPW4"/>
<dbReference type="GO" id="GO:0010181">
    <property type="term" value="F:FMN binding"/>
    <property type="evidence" value="ECO:0007669"/>
    <property type="project" value="UniProtKB-UniRule"/>
</dbReference>
<keyword evidence="1 3" id="KW-0210">Decarboxylase</keyword>
<keyword evidence="3" id="KW-0511">Multifunctional enzyme</keyword>
<dbReference type="InterPro" id="IPR035929">
    <property type="entry name" value="CoaB-like_sf"/>
</dbReference>
<feature type="domain" description="DNA/pantothenate metabolism flavoprotein C-terminal" evidence="5">
    <location>
        <begin position="177"/>
        <end position="367"/>
    </location>
</feature>
<evidence type="ECO:0000313" key="6">
    <source>
        <dbReference type="EMBL" id="MAG18229.1"/>
    </source>
</evidence>
<comment type="function">
    <text evidence="3">Catalyzes two sequential steps in the biosynthesis of coenzyme A. In the first step cysteine is conjugated to 4'-phosphopantothenate to form 4-phosphopantothenoylcysteine. In the second step the latter compound is decarboxylated to form 4'-phosphopantotheine.</text>
</comment>
<dbReference type="Gene3D" id="3.40.50.10300">
    <property type="entry name" value="CoaB-like"/>
    <property type="match status" value="1"/>
</dbReference>
<proteinExistence type="inferred from homology"/>
<keyword evidence="3" id="KW-0288">FMN</keyword>
<feature type="binding site" evidence="3">
    <location>
        <position position="255"/>
    </location>
    <ligand>
        <name>CTP</name>
        <dbReference type="ChEBI" id="CHEBI:37563"/>
    </ligand>
</feature>
<feature type="region of interest" description="Phosphopantothenate--cysteine ligase" evidence="3">
    <location>
        <begin position="182"/>
        <end position="367"/>
    </location>
</feature>